<evidence type="ECO:0000256" key="1">
    <source>
        <dbReference type="SAM" id="MobiDB-lite"/>
    </source>
</evidence>
<sequence length="124" mass="13381">MQPKGAADITRGKNGTKNRGEYSKTSGGLVRQGFTAPTATEEEDETKQIAAFFEGQVRGPLKKKKGDYDCSRCSQPGHNVRSCTAPLGDVEEAGVGIVPGDYVVGDCPFSLLGKRAEYEREMHL</sequence>
<evidence type="ECO:0000313" key="2">
    <source>
        <dbReference type="EMBL" id="EGZ30175.1"/>
    </source>
</evidence>
<dbReference type="EMBL" id="JH159151">
    <property type="protein sequence ID" value="EGZ30175.1"/>
    <property type="molecule type" value="Genomic_DNA"/>
</dbReference>
<dbReference type="SUPFAM" id="SSF57756">
    <property type="entry name" value="Retrovirus zinc finger-like domains"/>
    <property type="match status" value="1"/>
</dbReference>
<evidence type="ECO:0008006" key="4">
    <source>
        <dbReference type="Google" id="ProtNLM"/>
    </source>
</evidence>
<dbReference type="Proteomes" id="UP000002640">
    <property type="component" value="Unassembled WGS sequence"/>
</dbReference>
<evidence type="ECO:0000313" key="3">
    <source>
        <dbReference type="Proteomes" id="UP000002640"/>
    </source>
</evidence>
<organism evidence="2 3">
    <name type="scientific">Phytophthora sojae (strain P6497)</name>
    <name type="common">Soybean stem and root rot agent</name>
    <name type="synonym">Phytophthora megasperma f. sp. glycines</name>
    <dbReference type="NCBI Taxonomy" id="1094619"/>
    <lineage>
        <taxon>Eukaryota</taxon>
        <taxon>Sar</taxon>
        <taxon>Stramenopiles</taxon>
        <taxon>Oomycota</taxon>
        <taxon>Peronosporomycetes</taxon>
        <taxon>Peronosporales</taxon>
        <taxon>Peronosporaceae</taxon>
        <taxon>Phytophthora</taxon>
    </lineage>
</organism>
<dbReference type="GeneID" id="20641196"/>
<accession>G4YLA7</accession>
<dbReference type="GO" id="GO:0003676">
    <property type="term" value="F:nucleic acid binding"/>
    <property type="evidence" value="ECO:0007669"/>
    <property type="project" value="InterPro"/>
</dbReference>
<keyword evidence="3" id="KW-1185">Reference proteome</keyword>
<name>G4YLA7_PHYSP</name>
<reference evidence="2 3" key="1">
    <citation type="journal article" date="2006" name="Science">
        <title>Phytophthora genome sequences uncover evolutionary origins and mechanisms of pathogenesis.</title>
        <authorList>
            <person name="Tyler B.M."/>
            <person name="Tripathy S."/>
            <person name="Zhang X."/>
            <person name="Dehal P."/>
            <person name="Jiang R.H."/>
            <person name="Aerts A."/>
            <person name="Arredondo F.D."/>
            <person name="Baxter L."/>
            <person name="Bensasson D."/>
            <person name="Beynon J.L."/>
            <person name="Chapman J."/>
            <person name="Damasceno C.M."/>
            <person name="Dorrance A.E."/>
            <person name="Dou D."/>
            <person name="Dickerman A.W."/>
            <person name="Dubchak I.L."/>
            <person name="Garbelotto M."/>
            <person name="Gijzen M."/>
            <person name="Gordon S.G."/>
            <person name="Govers F."/>
            <person name="Grunwald N.J."/>
            <person name="Huang W."/>
            <person name="Ivors K.L."/>
            <person name="Jones R.W."/>
            <person name="Kamoun S."/>
            <person name="Krampis K."/>
            <person name="Lamour K.H."/>
            <person name="Lee M.K."/>
            <person name="McDonald W.H."/>
            <person name="Medina M."/>
            <person name="Meijer H.J."/>
            <person name="Nordberg E.K."/>
            <person name="Maclean D.J."/>
            <person name="Ospina-Giraldo M.D."/>
            <person name="Morris P.F."/>
            <person name="Phuntumart V."/>
            <person name="Putnam N.H."/>
            <person name="Rash S."/>
            <person name="Rose J.K."/>
            <person name="Sakihama Y."/>
            <person name="Salamov A.A."/>
            <person name="Savidor A."/>
            <person name="Scheuring C.F."/>
            <person name="Smith B.M."/>
            <person name="Sobral B.W."/>
            <person name="Terry A."/>
            <person name="Torto-Alalibo T.A."/>
            <person name="Win J."/>
            <person name="Xu Z."/>
            <person name="Zhang H."/>
            <person name="Grigoriev I.V."/>
            <person name="Rokhsar D.S."/>
            <person name="Boore J.L."/>
        </authorList>
    </citation>
    <scope>NUCLEOTIDE SEQUENCE [LARGE SCALE GENOMIC DNA]</scope>
    <source>
        <strain evidence="2 3">P6497</strain>
    </source>
</reference>
<dbReference type="InParanoid" id="G4YLA7"/>
<dbReference type="AlphaFoldDB" id="G4YLA7"/>
<dbReference type="KEGG" id="psoj:PHYSODRAFT_295045"/>
<protein>
    <recommendedName>
        <fullName evidence="4">CCHC-type domain-containing protein</fullName>
    </recommendedName>
</protein>
<proteinExistence type="predicted"/>
<gene>
    <name evidence="2" type="ORF">PHYSODRAFT_295045</name>
</gene>
<dbReference type="InterPro" id="IPR036875">
    <property type="entry name" value="Znf_CCHC_sf"/>
</dbReference>
<feature type="region of interest" description="Disordered" evidence="1">
    <location>
        <begin position="1"/>
        <end position="44"/>
    </location>
</feature>
<dbReference type="RefSeq" id="XP_009517450.1">
    <property type="nucleotide sequence ID" value="XM_009519155.1"/>
</dbReference>
<dbReference type="GO" id="GO:0008270">
    <property type="term" value="F:zinc ion binding"/>
    <property type="evidence" value="ECO:0007669"/>
    <property type="project" value="InterPro"/>
</dbReference>